<protein>
    <recommendedName>
        <fullName evidence="4">DUF2834 domain-containing protein</fullName>
    </recommendedName>
</protein>
<dbReference type="Proteomes" id="UP000253727">
    <property type="component" value="Unassembled WGS sequence"/>
</dbReference>
<dbReference type="OrthoDB" id="279522at2"/>
<evidence type="ECO:0000313" key="3">
    <source>
        <dbReference type="Proteomes" id="UP000253727"/>
    </source>
</evidence>
<dbReference type="EMBL" id="QBKA01000002">
    <property type="protein sequence ID" value="RDC60728.1"/>
    <property type="molecule type" value="Genomic_DNA"/>
</dbReference>
<keyword evidence="1" id="KW-0472">Membrane</keyword>
<gene>
    <name evidence="2" type="ORF">HME9302_01944</name>
</gene>
<name>A0A369QEL0_9SPHN</name>
<keyword evidence="1" id="KW-0812">Transmembrane</keyword>
<comment type="caution">
    <text evidence="2">The sequence shown here is derived from an EMBL/GenBank/DDBJ whole genome shotgun (WGS) entry which is preliminary data.</text>
</comment>
<dbReference type="RefSeq" id="WP_115367649.1">
    <property type="nucleotide sequence ID" value="NZ_QBKA01000002.1"/>
</dbReference>
<evidence type="ECO:0008006" key="4">
    <source>
        <dbReference type="Google" id="ProtNLM"/>
    </source>
</evidence>
<sequence>MRGFAFFCLVLWAMLAAYTSITIANHGLGLLPIFFGDIAEMGWPGQFNFDFFLMLILSAGWTAWRNRNGGTARWVLTFFAMFGGAGFLLVYLPYLIYKNNGDMAIVLLGPEYPGDPNP</sequence>
<evidence type="ECO:0000313" key="2">
    <source>
        <dbReference type="EMBL" id="RDC60728.1"/>
    </source>
</evidence>
<keyword evidence="3" id="KW-1185">Reference proteome</keyword>
<evidence type="ECO:0000256" key="1">
    <source>
        <dbReference type="SAM" id="Phobius"/>
    </source>
</evidence>
<feature type="transmembrane region" description="Helical" evidence="1">
    <location>
        <begin position="43"/>
        <end position="64"/>
    </location>
</feature>
<accession>A0A369QEL0</accession>
<dbReference type="AlphaFoldDB" id="A0A369QEL0"/>
<proteinExistence type="predicted"/>
<feature type="transmembrane region" description="Helical" evidence="1">
    <location>
        <begin position="76"/>
        <end position="97"/>
    </location>
</feature>
<keyword evidence="1" id="KW-1133">Transmembrane helix</keyword>
<reference evidence="2 3" key="1">
    <citation type="submission" date="2018-04" db="EMBL/GenBank/DDBJ databases">
        <title>Altererythrobacter sp. HME9302 genome sequencing and assembly.</title>
        <authorList>
            <person name="Kang H."/>
            <person name="Kim H."/>
            <person name="Joh K."/>
        </authorList>
    </citation>
    <scope>NUCLEOTIDE SEQUENCE [LARGE SCALE GENOMIC DNA]</scope>
    <source>
        <strain evidence="2 3">HME9302</strain>
    </source>
</reference>
<organism evidence="2 3">
    <name type="scientific">Alteripontixanthobacter maritimus</name>
    <dbReference type="NCBI Taxonomy" id="2161824"/>
    <lineage>
        <taxon>Bacteria</taxon>
        <taxon>Pseudomonadati</taxon>
        <taxon>Pseudomonadota</taxon>
        <taxon>Alphaproteobacteria</taxon>
        <taxon>Sphingomonadales</taxon>
        <taxon>Erythrobacteraceae</taxon>
        <taxon>Alteripontixanthobacter</taxon>
    </lineage>
</organism>